<dbReference type="PANTHER" id="PTHR19443:SF30">
    <property type="entry name" value="GLUCOKINASE-1-RELATED"/>
    <property type="match status" value="1"/>
</dbReference>
<comment type="pathway">
    <text evidence="1">Carbohydrate degradation; glycolysis; D-glyceraldehyde 3-phosphate and glycerone phosphate from D-glucose: step 1/4.</text>
</comment>
<sequence length="487" mass="52161">MVHVLEHAQSLAGAFELIDEDVRRCSQAFISELRLGLREKTPSMCQIPTFVTQIAGGHEKGISLGVDLGGTNLRVCSVELHGDTTSTVLQSQLPVPPDIMVCDQAARLFSFIANRIEDFLGTYHQSRLDAVANDPGTPPLSLGFTFSFPAYQTALDSGILLRWTKGFDIAGAVNQDVCKLLQMEIDILKLPVKVAALVNDAVGTVMSRAYSLPPSHVRPMVGAIFGTGTNGVYLQALSEVTKPIEGQPEHPDRSMFMSTEWGSFDNKLAVLPVTPYDLELNAFSVNPGDQMFEKRVSGMFLGELLRLAVLDLCSDDQVRLFRNFDTQDLAVAKRWSVDSSIVSVAEADNSTGLSVLSQKISDTLGIPEDYATAEDAQAVKLIAHAIGTRAARLAGMAVGSVILQGRLRENQGANSDTGPGKGGTKVDVAVDGSVVEHYPGFEVHMRNALKALDGIGDEGESKIIIGHTKDGSSVGAAIIALLATRDI</sequence>
<dbReference type="PROSITE" id="PS51748">
    <property type="entry name" value="HEXOKINASE_2"/>
    <property type="match status" value="1"/>
</dbReference>
<dbReference type="InterPro" id="IPR001312">
    <property type="entry name" value="Hexokinase"/>
</dbReference>
<dbReference type="SUPFAM" id="SSF53067">
    <property type="entry name" value="Actin-like ATPase domain"/>
    <property type="match status" value="2"/>
</dbReference>
<dbReference type="Gene3D" id="3.40.367.20">
    <property type="match status" value="1"/>
</dbReference>
<dbReference type="Pfam" id="PF00349">
    <property type="entry name" value="Hexokinase_1"/>
    <property type="match status" value="1"/>
</dbReference>
<dbReference type="Gene3D" id="3.30.420.40">
    <property type="match status" value="1"/>
</dbReference>
<name>A0ABR1VVP0_9PEZI</name>
<keyword evidence="12" id="KW-1185">Reference proteome</keyword>
<keyword evidence="3 8" id="KW-0808">Transferase</keyword>
<evidence type="ECO:0000256" key="3">
    <source>
        <dbReference type="ARBA" id="ARBA00022679"/>
    </source>
</evidence>
<evidence type="ECO:0000259" key="9">
    <source>
        <dbReference type="Pfam" id="PF00349"/>
    </source>
</evidence>
<dbReference type="Pfam" id="PF03727">
    <property type="entry name" value="Hexokinase_2"/>
    <property type="match status" value="1"/>
</dbReference>
<keyword evidence="4 8" id="KW-0547">Nucleotide-binding</keyword>
<feature type="domain" description="Hexokinase C-terminal" evidence="10">
    <location>
        <begin position="221"/>
        <end position="481"/>
    </location>
</feature>
<evidence type="ECO:0000256" key="2">
    <source>
        <dbReference type="ARBA" id="ARBA00009225"/>
    </source>
</evidence>
<dbReference type="Proteomes" id="UP001433268">
    <property type="component" value="Unassembled WGS sequence"/>
</dbReference>
<dbReference type="PRINTS" id="PR00475">
    <property type="entry name" value="HEXOKINASE"/>
</dbReference>
<dbReference type="EMBL" id="JAQQWN010000007">
    <property type="protein sequence ID" value="KAK8075311.1"/>
    <property type="molecule type" value="Genomic_DNA"/>
</dbReference>
<dbReference type="GeneID" id="92047349"/>
<accession>A0ABR1VVP0</accession>
<dbReference type="InterPro" id="IPR019807">
    <property type="entry name" value="Hexokinase_BS"/>
</dbReference>
<feature type="domain" description="Hexokinase N-terminal" evidence="9">
    <location>
        <begin position="9"/>
        <end position="210"/>
    </location>
</feature>
<evidence type="ECO:0000256" key="7">
    <source>
        <dbReference type="ARBA" id="ARBA00023152"/>
    </source>
</evidence>
<keyword evidence="7 8" id="KW-0324">Glycolysis</keyword>
<comment type="caution">
    <text evidence="11">The sequence shown here is derived from an EMBL/GenBank/DDBJ whole genome shotgun (WGS) entry which is preliminary data.</text>
</comment>
<evidence type="ECO:0000256" key="8">
    <source>
        <dbReference type="RuleBase" id="RU362007"/>
    </source>
</evidence>
<organism evidence="11 12">
    <name type="scientific">Apiospora hydei</name>
    <dbReference type="NCBI Taxonomy" id="1337664"/>
    <lineage>
        <taxon>Eukaryota</taxon>
        <taxon>Fungi</taxon>
        <taxon>Dikarya</taxon>
        <taxon>Ascomycota</taxon>
        <taxon>Pezizomycotina</taxon>
        <taxon>Sordariomycetes</taxon>
        <taxon>Xylariomycetidae</taxon>
        <taxon>Amphisphaeriales</taxon>
        <taxon>Apiosporaceae</taxon>
        <taxon>Apiospora</taxon>
    </lineage>
</organism>
<evidence type="ECO:0000256" key="5">
    <source>
        <dbReference type="ARBA" id="ARBA00022777"/>
    </source>
</evidence>
<proteinExistence type="inferred from homology"/>
<reference evidence="11 12" key="1">
    <citation type="submission" date="2023-01" db="EMBL/GenBank/DDBJ databases">
        <title>Analysis of 21 Apiospora genomes using comparative genomics revels a genus with tremendous synthesis potential of carbohydrate active enzymes and secondary metabolites.</title>
        <authorList>
            <person name="Sorensen T."/>
        </authorList>
    </citation>
    <scope>NUCLEOTIDE SEQUENCE [LARGE SCALE GENOMIC DNA]</scope>
    <source>
        <strain evidence="11 12">CBS 114990</strain>
    </source>
</reference>
<keyword evidence="5 8" id="KW-0418">Kinase</keyword>
<evidence type="ECO:0000256" key="6">
    <source>
        <dbReference type="ARBA" id="ARBA00022840"/>
    </source>
</evidence>
<dbReference type="InterPro" id="IPR022672">
    <property type="entry name" value="Hexokinase_N"/>
</dbReference>
<dbReference type="InterPro" id="IPR022673">
    <property type="entry name" value="Hexokinase_C"/>
</dbReference>
<evidence type="ECO:0000256" key="1">
    <source>
        <dbReference type="ARBA" id="ARBA00004888"/>
    </source>
</evidence>
<keyword evidence="6 8" id="KW-0067">ATP-binding</keyword>
<evidence type="ECO:0000256" key="4">
    <source>
        <dbReference type="ARBA" id="ARBA00022741"/>
    </source>
</evidence>
<evidence type="ECO:0000313" key="11">
    <source>
        <dbReference type="EMBL" id="KAK8075311.1"/>
    </source>
</evidence>
<dbReference type="PROSITE" id="PS00378">
    <property type="entry name" value="HEXOKINASE_1"/>
    <property type="match status" value="1"/>
</dbReference>
<evidence type="ECO:0000313" key="12">
    <source>
        <dbReference type="Proteomes" id="UP001433268"/>
    </source>
</evidence>
<dbReference type="InterPro" id="IPR043129">
    <property type="entry name" value="ATPase_NBD"/>
</dbReference>
<protein>
    <recommendedName>
        <fullName evidence="8">Phosphotransferase</fullName>
        <ecNumber evidence="8">2.7.1.-</ecNumber>
    </recommendedName>
</protein>
<dbReference type="RefSeq" id="XP_066666251.1">
    <property type="nucleotide sequence ID" value="XM_066814289.1"/>
</dbReference>
<dbReference type="PANTHER" id="PTHR19443">
    <property type="entry name" value="HEXOKINASE"/>
    <property type="match status" value="1"/>
</dbReference>
<gene>
    <name evidence="11" type="ORF">PG997_009974</name>
</gene>
<dbReference type="EC" id="2.7.1.-" evidence="8"/>
<evidence type="ECO:0000259" key="10">
    <source>
        <dbReference type="Pfam" id="PF03727"/>
    </source>
</evidence>
<comment type="similarity">
    <text evidence="2 8">Belongs to the hexokinase family.</text>
</comment>